<feature type="transmembrane region" description="Helical" evidence="1">
    <location>
        <begin position="112"/>
        <end position="130"/>
    </location>
</feature>
<feature type="transmembrane region" description="Helical" evidence="1">
    <location>
        <begin position="229"/>
        <end position="252"/>
    </location>
</feature>
<evidence type="ECO:0000313" key="2">
    <source>
        <dbReference type="EMBL" id="CAK0787849.1"/>
    </source>
</evidence>
<feature type="transmembrane region" description="Helical" evidence="1">
    <location>
        <begin position="48"/>
        <end position="72"/>
    </location>
</feature>
<keyword evidence="1" id="KW-0812">Transmembrane</keyword>
<evidence type="ECO:0000256" key="1">
    <source>
        <dbReference type="SAM" id="Phobius"/>
    </source>
</evidence>
<comment type="caution">
    <text evidence="2">The sequence shown here is derived from an EMBL/GenBank/DDBJ whole genome shotgun (WGS) entry which is preliminary data.</text>
</comment>
<accession>A0AAV1IPD5</accession>
<dbReference type="EMBL" id="CAUYUE010000018">
    <property type="protein sequence ID" value="CAK0787849.1"/>
    <property type="molecule type" value="Genomic_DNA"/>
</dbReference>
<protein>
    <submittedName>
        <fullName evidence="2">Uncharacterized protein</fullName>
    </submittedName>
</protein>
<keyword evidence="1" id="KW-0472">Membrane</keyword>
<dbReference type="AlphaFoldDB" id="A0AAV1IPD5"/>
<dbReference type="Proteomes" id="UP001314263">
    <property type="component" value="Unassembled WGS sequence"/>
</dbReference>
<feature type="transmembrane region" description="Helical" evidence="1">
    <location>
        <begin position="198"/>
        <end position="217"/>
    </location>
</feature>
<keyword evidence="3" id="KW-1185">Reference proteome</keyword>
<reference evidence="2 3" key="1">
    <citation type="submission" date="2023-10" db="EMBL/GenBank/DDBJ databases">
        <authorList>
            <person name="Maclean D."/>
            <person name="Macfadyen A."/>
        </authorList>
    </citation>
    <scope>NUCLEOTIDE SEQUENCE [LARGE SCALE GENOMIC DNA]</scope>
</reference>
<name>A0AAV1IPD5_9CHLO</name>
<organism evidence="2 3">
    <name type="scientific">Coccomyxa viridis</name>
    <dbReference type="NCBI Taxonomy" id="1274662"/>
    <lineage>
        <taxon>Eukaryota</taxon>
        <taxon>Viridiplantae</taxon>
        <taxon>Chlorophyta</taxon>
        <taxon>core chlorophytes</taxon>
        <taxon>Trebouxiophyceae</taxon>
        <taxon>Trebouxiophyceae incertae sedis</taxon>
        <taxon>Coccomyxaceae</taxon>
        <taxon>Coccomyxa</taxon>
    </lineage>
</organism>
<feature type="transmembrane region" description="Helical" evidence="1">
    <location>
        <begin position="151"/>
        <end position="172"/>
    </location>
</feature>
<evidence type="ECO:0000313" key="3">
    <source>
        <dbReference type="Proteomes" id="UP001314263"/>
    </source>
</evidence>
<keyword evidence="1" id="KW-1133">Transmembrane helix</keyword>
<proteinExistence type="predicted"/>
<sequence>MVPPNFLRQEDRAVEFLSGVFQLLGPIGVLIGGFAAGSLAYSPSQHEALSWLLPVYVGPMIGAYFIATAYFFRTVAVANRDFSERMFDWETSGPARGPRPTIRWCSWMPRHLLWWGGVALTLGGVVFCLATTGRLAGQFNAVHYTTVQKLVLEKVLLAVGGMFMLVGAGLHISKEVGWLVSKGVMFPPTKADWKSPKFWMNWTTWWGSTMYFARGFLPIMYKDLTPRSFRLANAVGFGLGSLMLMAGGYLLILKMIAREDDPELELHQRLQAGDEEVMNGKLLAMAEVLGHNRDKIRIQQQRDAAQNAKEI</sequence>
<gene>
    <name evidence="2" type="ORF">CVIRNUC_011071</name>
</gene>
<feature type="transmembrane region" description="Helical" evidence="1">
    <location>
        <begin position="20"/>
        <end position="41"/>
    </location>
</feature>